<comment type="caution">
    <text evidence="2">The sequence shown here is derived from an EMBL/GenBank/DDBJ whole genome shotgun (WGS) entry which is preliminary data.</text>
</comment>
<organism evidence="2 3">
    <name type="scientific">Cyanidium caldarium</name>
    <name type="common">Red alga</name>
    <dbReference type="NCBI Taxonomy" id="2771"/>
    <lineage>
        <taxon>Eukaryota</taxon>
        <taxon>Rhodophyta</taxon>
        <taxon>Bangiophyceae</taxon>
        <taxon>Cyanidiales</taxon>
        <taxon>Cyanidiaceae</taxon>
        <taxon>Cyanidium</taxon>
    </lineage>
</organism>
<gene>
    <name evidence="2" type="ORF">CDCA_CDCA12G3383</name>
</gene>
<proteinExistence type="predicted"/>
<reference evidence="2 3" key="1">
    <citation type="submission" date="2022-07" db="EMBL/GenBank/DDBJ databases">
        <title>Genome-wide signatures of adaptation to extreme environments.</title>
        <authorList>
            <person name="Cho C.H."/>
            <person name="Yoon H.S."/>
        </authorList>
    </citation>
    <scope>NUCLEOTIDE SEQUENCE [LARGE SCALE GENOMIC DNA]</scope>
    <source>
        <strain evidence="2 3">DBV 063 E5</strain>
    </source>
</reference>
<dbReference type="InterPro" id="IPR038726">
    <property type="entry name" value="PDDEXK_AddAB-type"/>
</dbReference>
<dbReference type="InterPro" id="IPR011604">
    <property type="entry name" value="PDDEXK-like_dom_sf"/>
</dbReference>
<dbReference type="Gene3D" id="3.90.320.10">
    <property type="match status" value="1"/>
</dbReference>
<name>A0AAV9IYH0_CYACA</name>
<sequence>MGDAVGFVGPTVVNRPSGRRWQTPRRCHDTALCSWALQHRQRHFLFAAKGRTRCASARQRTALVGCSASGGSAPAAADLKVQLTPSDLGYMLKSCKRCYWLKNRHKIVLRTAFPEVFSKIDAAMKKEYHNQPIQEVAGVPSHWPSGVIDCSDAVELVASTEIEVPSRSRASVTISGKLDALVRFDNGDLGVIDFKTSGHDVEKMRDMYAAQLHSYAMALENSAVAGRDDLVLDGRPRRVSHIGLVVFRPSSFRSPSATDVAADLGGSVDFVEIPRDDAAFFEVVAEAVDVVQSEAAPEPGRWCGACRFVEARRLINL</sequence>
<dbReference type="Proteomes" id="UP001301350">
    <property type="component" value="Unassembled WGS sequence"/>
</dbReference>
<dbReference type="Pfam" id="PF12705">
    <property type="entry name" value="PDDEXK_1"/>
    <property type="match status" value="1"/>
</dbReference>
<dbReference type="EMBL" id="JANCYW010000012">
    <property type="protein sequence ID" value="KAK4537358.1"/>
    <property type="molecule type" value="Genomic_DNA"/>
</dbReference>
<protein>
    <recommendedName>
        <fullName evidence="1">PD-(D/E)XK endonuclease-like domain-containing protein</fullName>
    </recommendedName>
</protein>
<evidence type="ECO:0000259" key="1">
    <source>
        <dbReference type="Pfam" id="PF12705"/>
    </source>
</evidence>
<dbReference type="AlphaFoldDB" id="A0AAV9IYH0"/>
<evidence type="ECO:0000313" key="2">
    <source>
        <dbReference type="EMBL" id="KAK4537358.1"/>
    </source>
</evidence>
<evidence type="ECO:0000313" key="3">
    <source>
        <dbReference type="Proteomes" id="UP001301350"/>
    </source>
</evidence>
<feature type="domain" description="PD-(D/E)XK endonuclease-like" evidence="1">
    <location>
        <begin position="100"/>
        <end position="308"/>
    </location>
</feature>
<accession>A0AAV9IYH0</accession>
<keyword evidence="3" id="KW-1185">Reference proteome</keyword>